<evidence type="ECO:0000256" key="8">
    <source>
        <dbReference type="ARBA" id="ARBA00056195"/>
    </source>
</evidence>
<protein>
    <submittedName>
        <fullName evidence="10">Thioredoxin H-type 1</fullName>
    </submittedName>
</protein>
<evidence type="ECO:0000256" key="2">
    <source>
        <dbReference type="ARBA" id="ARBA00022448"/>
    </source>
</evidence>
<keyword evidence="3" id="KW-0963">Cytoplasm</keyword>
<dbReference type="PROSITE" id="PS51352">
    <property type="entry name" value="THIOREDOXIN_2"/>
    <property type="match status" value="2"/>
</dbReference>
<keyword evidence="2" id="KW-0813">Transport</keyword>
<dbReference type="Proteomes" id="UP000245207">
    <property type="component" value="Unassembled WGS sequence"/>
</dbReference>
<dbReference type="PRINTS" id="PR00421">
    <property type="entry name" value="THIOREDOXIN"/>
</dbReference>
<evidence type="ECO:0000259" key="9">
    <source>
        <dbReference type="PROSITE" id="PS51352"/>
    </source>
</evidence>
<dbReference type="FunFam" id="3.40.30.10:FF:000104">
    <property type="entry name" value="Thioredoxin"/>
    <property type="match status" value="1"/>
</dbReference>
<comment type="similarity">
    <text evidence="7">Belongs to the thioredoxin family. Plant H-type subfamily.</text>
</comment>
<gene>
    <name evidence="10" type="ORF">CTI12_AA098980</name>
</gene>
<dbReference type="Gene3D" id="3.40.30.10">
    <property type="entry name" value="Glutaredoxin"/>
    <property type="match status" value="2"/>
</dbReference>
<dbReference type="Pfam" id="PF00085">
    <property type="entry name" value="Thioredoxin"/>
    <property type="match status" value="2"/>
</dbReference>
<feature type="domain" description="Thioredoxin" evidence="9">
    <location>
        <begin position="206"/>
        <end position="339"/>
    </location>
</feature>
<keyword evidence="4" id="KW-0249">Electron transport</keyword>
<dbReference type="SUPFAM" id="SSF52833">
    <property type="entry name" value="Thioredoxin-like"/>
    <property type="match status" value="2"/>
</dbReference>
<feature type="domain" description="Thioredoxin" evidence="9">
    <location>
        <begin position="1"/>
        <end position="123"/>
    </location>
</feature>
<dbReference type="InterPro" id="IPR017937">
    <property type="entry name" value="Thioredoxin_CS"/>
</dbReference>
<dbReference type="AlphaFoldDB" id="A0A2U1PXX9"/>
<comment type="subcellular location">
    <subcellularLocation>
        <location evidence="1">Cytoplasm</location>
    </subcellularLocation>
</comment>
<evidence type="ECO:0000256" key="7">
    <source>
        <dbReference type="ARBA" id="ARBA00038353"/>
    </source>
</evidence>
<dbReference type="EMBL" id="PKPP01000613">
    <property type="protein sequence ID" value="PWA90624.1"/>
    <property type="molecule type" value="Genomic_DNA"/>
</dbReference>
<keyword evidence="11" id="KW-1185">Reference proteome</keyword>
<evidence type="ECO:0000256" key="5">
    <source>
        <dbReference type="ARBA" id="ARBA00023157"/>
    </source>
</evidence>
<comment type="function">
    <text evidence="8">Participates in various redox reactions through the reversible oxidation of the active center dithiol to a disulfide. The H form is known to activate a number of cytosolic enzymes.</text>
</comment>
<dbReference type="OrthoDB" id="10263751at2759"/>
<evidence type="ECO:0000313" key="11">
    <source>
        <dbReference type="Proteomes" id="UP000245207"/>
    </source>
</evidence>
<dbReference type="STRING" id="35608.A0A2U1PXX9"/>
<dbReference type="InterPro" id="IPR013766">
    <property type="entry name" value="Thioredoxin_domain"/>
</dbReference>
<keyword evidence="5" id="KW-1015">Disulfide bond</keyword>
<dbReference type="CDD" id="cd02947">
    <property type="entry name" value="TRX_family"/>
    <property type="match status" value="2"/>
</dbReference>
<comment type="caution">
    <text evidence="10">The sequence shown here is derived from an EMBL/GenBank/DDBJ whole genome shotgun (WGS) entry which is preliminary data.</text>
</comment>
<dbReference type="PANTHER" id="PTHR10438">
    <property type="entry name" value="THIOREDOXIN"/>
    <property type="match status" value="1"/>
</dbReference>
<dbReference type="GO" id="GO:0005737">
    <property type="term" value="C:cytoplasm"/>
    <property type="evidence" value="ECO:0007669"/>
    <property type="project" value="UniProtKB-SubCell"/>
</dbReference>
<dbReference type="InterPro" id="IPR050620">
    <property type="entry name" value="Thioredoxin_H-type-like"/>
</dbReference>
<proteinExistence type="inferred from homology"/>
<evidence type="ECO:0000256" key="1">
    <source>
        <dbReference type="ARBA" id="ARBA00004496"/>
    </source>
</evidence>
<dbReference type="PROSITE" id="PS00194">
    <property type="entry name" value="THIOREDOXIN_1"/>
    <property type="match status" value="2"/>
</dbReference>
<sequence>MSSSEEGQVISVHTVAEWKAQKEKLDASGKLGVVDFTASWCGPCRVIAPFFEELAKKFSGVVFLKVDVDELKSVAEEFKVEAMPTFVFIKNGKEVDRMLLQYEDPTCFVSSLVFIYLLDDDENVVGDYHFVTDLKVSLFGGGVWTLDFLSKLLFLLSKLLYWCYLSILSCKIFSLFGIAQSKATELKPTDKNKTMEMKVCRKLITQNPPDPTPTGSSLLLHWGKMSSSEEGQVISVHTVAEWKAQKEKLDASGKLGVVDFTASWCGPCRVIAPVFEELAKKFSGVVFLKVDVDELKSVAEEFKVEAMPTFVFLKNGKEVDRMVGANKDELPLKIDKHIGDVAADA</sequence>
<evidence type="ECO:0000256" key="3">
    <source>
        <dbReference type="ARBA" id="ARBA00022490"/>
    </source>
</evidence>
<reference evidence="10 11" key="1">
    <citation type="journal article" date="2018" name="Mol. Plant">
        <title>The genome of Artemisia annua provides insight into the evolution of Asteraceae family and artemisinin biosynthesis.</title>
        <authorList>
            <person name="Shen Q."/>
            <person name="Zhang L."/>
            <person name="Liao Z."/>
            <person name="Wang S."/>
            <person name="Yan T."/>
            <person name="Shi P."/>
            <person name="Liu M."/>
            <person name="Fu X."/>
            <person name="Pan Q."/>
            <person name="Wang Y."/>
            <person name="Lv Z."/>
            <person name="Lu X."/>
            <person name="Zhang F."/>
            <person name="Jiang W."/>
            <person name="Ma Y."/>
            <person name="Chen M."/>
            <person name="Hao X."/>
            <person name="Li L."/>
            <person name="Tang Y."/>
            <person name="Lv G."/>
            <person name="Zhou Y."/>
            <person name="Sun X."/>
            <person name="Brodelius P.E."/>
            <person name="Rose J.K.C."/>
            <person name="Tang K."/>
        </authorList>
    </citation>
    <scope>NUCLEOTIDE SEQUENCE [LARGE SCALE GENOMIC DNA]</scope>
    <source>
        <strain evidence="11">cv. Huhao1</strain>
        <tissue evidence="10">Leaf</tissue>
    </source>
</reference>
<accession>A0A2U1PXX9</accession>
<evidence type="ECO:0000313" key="10">
    <source>
        <dbReference type="EMBL" id="PWA90624.1"/>
    </source>
</evidence>
<name>A0A2U1PXX9_ARTAN</name>
<dbReference type="InterPro" id="IPR036249">
    <property type="entry name" value="Thioredoxin-like_sf"/>
</dbReference>
<organism evidence="10 11">
    <name type="scientific">Artemisia annua</name>
    <name type="common">Sweet wormwood</name>
    <dbReference type="NCBI Taxonomy" id="35608"/>
    <lineage>
        <taxon>Eukaryota</taxon>
        <taxon>Viridiplantae</taxon>
        <taxon>Streptophyta</taxon>
        <taxon>Embryophyta</taxon>
        <taxon>Tracheophyta</taxon>
        <taxon>Spermatophyta</taxon>
        <taxon>Magnoliopsida</taxon>
        <taxon>eudicotyledons</taxon>
        <taxon>Gunneridae</taxon>
        <taxon>Pentapetalae</taxon>
        <taxon>asterids</taxon>
        <taxon>campanulids</taxon>
        <taxon>Asterales</taxon>
        <taxon>Asteraceae</taxon>
        <taxon>Asteroideae</taxon>
        <taxon>Anthemideae</taxon>
        <taxon>Artemisiinae</taxon>
        <taxon>Artemisia</taxon>
    </lineage>
</organism>
<evidence type="ECO:0000256" key="6">
    <source>
        <dbReference type="ARBA" id="ARBA00023284"/>
    </source>
</evidence>
<evidence type="ECO:0000256" key="4">
    <source>
        <dbReference type="ARBA" id="ARBA00022982"/>
    </source>
</evidence>
<keyword evidence="6" id="KW-0676">Redox-active center</keyword>
<dbReference type="GO" id="GO:0016671">
    <property type="term" value="F:oxidoreductase activity, acting on a sulfur group of donors, disulfide as acceptor"/>
    <property type="evidence" value="ECO:0007669"/>
    <property type="project" value="UniProtKB-ARBA"/>
</dbReference>
<dbReference type="PANTHER" id="PTHR10438:SF453">
    <property type="entry name" value="THIOREDOXIN H4-RELATED"/>
    <property type="match status" value="1"/>
</dbReference>